<dbReference type="GeneTree" id="ENSGT00940000161995"/>
<dbReference type="OMA" id="KWIYRSA"/>
<protein>
    <submittedName>
        <fullName evidence="2">Ciliary microtubule associated protein 1B</fullName>
    </submittedName>
</protein>
<proteinExistence type="predicted"/>
<dbReference type="Ensembl" id="ENSPMAT00000004246.1">
    <property type="protein sequence ID" value="ENSPMAP00000004229.1"/>
    <property type="gene ID" value="ENSPMAG00000003868.1"/>
</dbReference>
<name>S4RG97_PETMA</name>
<dbReference type="AlphaFoldDB" id="S4RG97"/>
<dbReference type="InterPro" id="IPR010736">
    <property type="entry name" value="SHIPPO-rpt"/>
</dbReference>
<reference evidence="2" key="2">
    <citation type="submission" date="2025-09" db="UniProtKB">
        <authorList>
            <consortium name="Ensembl"/>
        </authorList>
    </citation>
    <scope>IDENTIFICATION</scope>
</reference>
<dbReference type="PANTHER" id="PTHR21580:SF28">
    <property type="entry name" value="BOREALIN N-TERMINAL DOMAIN-CONTAINING PROTEIN-RELATED"/>
    <property type="match status" value="1"/>
</dbReference>
<dbReference type="Pfam" id="PF07004">
    <property type="entry name" value="SHIPPO-rpt"/>
    <property type="match status" value="5"/>
</dbReference>
<dbReference type="GO" id="GO:0005856">
    <property type="term" value="C:cytoskeleton"/>
    <property type="evidence" value="ECO:0007669"/>
    <property type="project" value="TreeGrafter"/>
</dbReference>
<organism evidence="2">
    <name type="scientific">Petromyzon marinus</name>
    <name type="common">Sea lamprey</name>
    <dbReference type="NCBI Taxonomy" id="7757"/>
    <lineage>
        <taxon>Eukaryota</taxon>
        <taxon>Metazoa</taxon>
        <taxon>Chordata</taxon>
        <taxon>Craniata</taxon>
        <taxon>Vertebrata</taxon>
        <taxon>Cyclostomata</taxon>
        <taxon>Hyperoartia</taxon>
        <taxon>Petromyzontiformes</taxon>
        <taxon>Petromyzontidae</taxon>
        <taxon>Petromyzon</taxon>
    </lineage>
</organism>
<dbReference type="HOGENOM" id="CLU_088282_1_0_1"/>
<reference evidence="2" key="1">
    <citation type="submission" date="2025-08" db="UniProtKB">
        <authorList>
            <consortium name="Ensembl"/>
        </authorList>
    </citation>
    <scope>IDENTIFICATION</scope>
</reference>
<sequence length="259" mass="28131">MSVTADPYVGSWRPHRRRGPIAALYSGPGPKYALPGVTGHSLHDPTKFKNPAYSFGARHAHFKEDTSPGPCYLVPSALTRTGRAGTPHYSLYGRPREPGLFKTPGPGSYSPERAGTAAFRSAPSYSLTARTDSFHRDQTPGPAKYMLPAMLGPHVINKSSAPTYSLSSRGKIGSFHEDLQKTPGPGTYHMVESNTYRNKPPQYSLTARNSLPGDTTRKPGPGAYSPEKVVTLTHLQAPGYSFGLRHSEYVAPLIIHTEE</sequence>
<feature type="compositionally biased region" description="Polar residues" evidence="1">
    <location>
        <begin position="197"/>
        <end position="213"/>
    </location>
</feature>
<accession>S4RG97</accession>
<dbReference type="InterPro" id="IPR051291">
    <property type="entry name" value="CIMAP"/>
</dbReference>
<feature type="region of interest" description="Disordered" evidence="1">
    <location>
        <begin position="197"/>
        <end position="226"/>
    </location>
</feature>
<dbReference type="PANTHER" id="PTHR21580">
    <property type="entry name" value="SHIPPO-1-RELATED"/>
    <property type="match status" value="1"/>
</dbReference>
<evidence type="ECO:0000256" key="1">
    <source>
        <dbReference type="SAM" id="MobiDB-lite"/>
    </source>
</evidence>
<evidence type="ECO:0000313" key="2">
    <source>
        <dbReference type="Ensembl" id="ENSPMAP00000004229.1"/>
    </source>
</evidence>